<evidence type="ECO:0000313" key="1">
    <source>
        <dbReference type="EMBL" id="SVA76197.1"/>
    </source>
</evidence>
<accession>A0A381YIE7</accession>
<gene>
    <name evidence="1" type="ORF">METZ01_LOCUS129051</name>
</gene>
<sequence>MFGFGYVNGFEDRTKLLALWMW</sequence>
<dbReference type="AlphaFoldDB" id="A0A381YIE7"/>
<proteinExistence type="predicted"/>
<protein>
    <submittedName>
        <fullName evidence="1">Uncharacterized protein</fullName>
    </submittedName>
</protein>
<organism evidence="1">
    <name type="scientific">marine metagenome</name>
    <dbReference type="NCBI Taxonomy" id="408172"/>
    <lineage>
        <taxon>unclassified sequences</taxon>
        <taxon>metagenomes</taxon>
        <taxon>ecological metagenomes</taxon>
    </lineage>
</organism>
<reference evidence="1" key="1">
    <citation type="submission" date="2018-05" db="EMBL/GenBank/DDBJ databases">
        <authorList>
            <person name="Lanie J.A."/>
            <person name="Ng W.-L."/>
            <person name="Kazmierczak K.M."/>
            <person name="Andrzejewski T.M."/>
            <person name="Davidsen T.M."/>
            <person name="Wayne K.J."/>
            <person name="Tettelin H."/>
            <person name="Glass J.I."/>
            <person name="Rusch D."/>
            <person name="Podicherti R."/>
            <person name="Tsui H.-C.T."/>
            <person name="Winkler M.E."/>
        </authorList>
    </citation>
    <scope>NUCLEOTIDE SEQUENCE</scope>
</reference>
<name>A0A381YIE7_9ZZZZ</name>
<dbReference type="EMBL" id="UINC01018194">
    <property type="protein sequence ID" value="SVA76197.1"/>
    <property type="molecule type" value="Genomic_DNA"/>
</dbReference>